<evidence type="ECO:0000313" key="2">
    <source>
        <dbReference type="EMBL" id="GBP01726.1"/>
    </source>
</evidence>
<feature type="compositionally biased region" description="Polar residues" evidence="1">
    <location>
        <begin position="1"/>
        <end position="15"/>
    </location>
</feature>
<dbReference type="EMBL" id="BGZK01003475">
    <property type="protein sequence ID" value="GBP01726.1"/>
    <property type="molecule type" value="Genomic_DNA"/>
</dbReference>
<evidence type="ECO:0000313" key="3">
    <source>
        <dbReference type="Proteomes" id="UP000299102"/>
    </source>
</evidence>
<proteinExistence type="predicted"/>
<protein>
    <submittedName>
        <fullName evidence="2">Uncharacterized protein</fullName>
    </submittedName>
</protein>
<gene>
    <name evidence="2" type="ORF">EVAR_67589_1</name>
</gene>
<feature type="region of interest" description="Disordered" evidence="1">
    <location>
        <begin position="1"/>
        <end position="32"/>
    </location>
</feature>
<accession>A0A4C1SIL5</accession>
<comment type="caution">
    <text evidence="2">The sequence shown here is derived from an EMBL/GenBank/DDBJ whole genome shotgun (WGS) entry which is preliminary data.</text>
</comment>
<dbReference type="AlphaFoldDB" id="A0A4C1SIL5"/>
<evidence type="ECO:0000256" key="1">
    <source>
        <dbReference type="SAM" id="MobiDB-lite"/>
    </source>
</evidence>
<name>A0A4C1SIL5_EUMVA</name>
<dbReference type="OrthoDB" id="10029243at2759"/>
<dbReference type="Proteomes" id="UP000299102">
    <property type="component" value="Unassembled WGS sequence"/>
</dbReference>
<reference evidence="2 3" key="1">
    <citation type="journal article" date="2019" name="Commun. Biol.">
        <title>The bagworm genome reveals a unique fibroin gene that provides high tensile strength.</title>
        <authorList>
            <person name="Kono N."/>
            <person name="Nakamura H."/>
            <person name="Ohtoshi R."/>
            <person name="Tomita M."/>
            <person name="Numata K."/>
            <person name="Arakawa K."/>
        </authorList>
    </citation>
    <scope>NUCLEOTIDE SEQUENCE [LARGE SCALE GENOMIC DNA]</scope>
</reference>
<sequence>MDLSKNPTQNVYSNELETDFGSKPTMHNSVEDNENIRKYVEQINTLGALSDRRMQSNELDNGVIKSKKESVALEKPVLVPENLIGSQKEKTEVVGEGRN</sequence>
<organism evidence="2 3">
    <name type="scientific">Eumeta variegata</name>
    <name type="common">Bagworm moth</name>
    <name type="synonym">Eumeta japonica</name>
    <dbReference type="NCBI Taxonomy" id="151549"/>
    <lineage>
        <taxon>Eukaryota</taxon>
        <taxon>Metazoa</taxon>
        <taxon>Ecdysozoa</taxon>
        <taxon>Arthropoda</taxon>
        <taxon>Hexapoda</taxon>
        <taxon>Insecta</taxon>
        <taxon>Pterygota</taxon>
        <taxon>Neoptera</taxon>
        <taxon>Endopterygota</taxon>
        <taxon>Lepidoptera</taxon>
        <taxon>Glossata</taxon>
        <taxon>Ditrysia</taxon>
        <taxon>Tineoidea</taxon>
        <taxon>Psychidae</taxon>
        <taxon>Oiketicinae</taxon>
        <taxon>Eumeta</taxon>
    </lineage>
</organism>
<keyword evidence="3" id="KW-1185">Reference proteome</keyword>